<evidence type="ECO:0000256" key="2">
    <source>
        <dbReference type="ARBA" id="ARBA00022801"/>
    </source>
</evidence>
<keyword evidence="5" id="KW-1185">Reference proteome</keyword>
<dbReference type="OrthoDB" id="190201at2759"/>
<proteinExistence type="inferred from homology"/>
<evidence type="ECO:0000313" key="4">
    <source>
        <dbReference type="EMBL" id="CAG5109047.1"/>
    </source>
</evidence>
<accession>A0A8J2HQ87</accession>
<evidence type="ECO:0000313" key="5">
    <source>
        <dbReference type="Proteomes" id="UP000786811"/>
    </source>
</evidence>
<dbReference type="GO" id="GO:0016787">
    <property type="term" value="F:hydrolase activity"/>
    <property type="evidence" value="ECO:0007669"/>
    <property type="project" value="UniProtKB-KW"/>
</dbReference>
<feature type="domain" description="AB hydrolase-1" evidence="3">
    <location>
        <begin position="55"/>
        <end position="161"/>
    </location>
</feature>
<dbReference type="PANTHER" id="PTHR43798">
    <property type="entry name" value="MONOACYLGLYCEROL LIPASE"/>
    <property type="match status" value="1"/>
</dbReference>
<dbReference type="AlphaFoldDB" id="A0A8J2HQ87"/>
<dbReference type="Proteomes" id="UP000786811">
    <property type="component" value="Unassembled WGS sequence"/>
</dbReference>
<evidence type="ECO:0000256" key="1">
    <source>
        <dbReference type="ARBA" id="ARBA00008645"/>
    </source>
</evidence>
<dbReference type="Pfam" id="PF00561">
    <property type="entry name" value="Abhydrolase_1"/>
    <property type="match status" value="1"/>
</dbReference>
<dbReference type="GO" id="GO:0016020">
    <property type="term" value="C:membrane"/>
    <property type="evidence" value="ECO:0007669"/>
    <property type="project" value="TreeGrafter"/>
</dbReference>
<organism evidence="4 5">
    <name type="scientific">Cotesia congregata</name>
    <name type="common">Parasitoid wasp</name>
    <name type="synonym">Apanteles congregatus</name>
    <dbReference type="NCBI Taxonomy" id="51543"/>
    <lineage>
        <taxon>Eukaryota</taxon>
        <taxon>Metazoa</taxon>
        <taxon>Ecdysozoa</taxon>
        <taxon>Arthropoda</taxon>
        <taxon>Hexapoda</taxon>
        <taxon>Insecta</taxon>
        <taxon>Pterygota</taxon>
        <taxon>Neoptera</taxon>
        <taxon>Endopterygota</taxon>
        <taxon>Hymenoptera</taxon>
        <taxon>Apocrita</taxon>
        <taxon>Ichneumonoidea</taxon>
        <taxon>Braconidae</taxon>
        <taxon>Microgastrinae</taxon>
        <taxon>Cotesia</taxon>
    </lineage>
</organism>
<reference evidence="4" key="1">
    <citation type="submission" date="2021-04" db="EMBL/GenBank/DDBJ databases">
        <authorList>
            <person name="Chebbi M.A.C M."/>
        </authorList>
    </citation>
    <scope>NUCLEOTIDE SEQUENCE</scope>
</reference>
<comment type="similarity">
    <text evidence="1">Belongs to the AB hydrolase superfamily.</text>
</comment>
<dbReference type="InterPro" id="IPR000073">
    <property type="entry name" value="AB_hydrolase_1"/>
</dbReference>
<name>A0A8J2HQ87_COTCN</name>
<dbReference type="SUPFAM" id="SSF53474">
    <property type="entry name" value="alpha/beta-Hydrolases"/>
    <property type="match status" value="1"/>
</dbReference>
<dbReference type="EMBL" id="CAJNRD030001124">
    <property type="protein sequence ID" value="CAG5109047.1"/>
    <property type="molecule type" value="Genomic_DNA"/>
</dbReference>
<sequence length="323" mass="37283">MLARICNRALKNQSSKLTVQFQQRKFSSGKKFKEVEIKVPWGKLAGKHWGPTDAPPIIALHGWQDNSCSFDPLAVNLPSNISLLAIDLPGHGFSSWIPKGLMYNTLLYVQTIHRIKEYFGMEKFGLMGHSLGGMVTFNYTSLFPDNVKFVVAFDYFKYPSLNAVKHLPLFAREWNQFFSYEKFTTPVPSYAEEEAITRWIKASKNSLDVELCKILMERGVTKKKDGTLYFHRDPRVKLFLTDTGYTHDHLKLLARQIHCPYMIIKGENSKHNEPKEFYYDVLEELKEVSDDFRFHTVPGTHHFHMSNAATVSEIMNPFISKYA</sequence>
<gene>
    <name evidence="4" type="ORF">HICCMSTLAB_LOCUS13683</name>
</gene>
<protein>
    <submittedName>
        <fullName evidence="4">Similar to kraken: Probable serine hydrolase (Drosophila melanogaster)</fullName>
    </submittedName>
</protein>
<keyword evidence="2 4" id="KW-0378">Hydrolase</keyword>
<dbReference type="InterPro" id="IPR029058">
    <property type="entry name" value="AB_hydrolase_fold"/>
</dbReference>
<dbReference type="Gene3D" id="3.40.50.1820">
    <property type="entry name" value="alpha/beta hydrolase"/>
    <property type="match status" value="1"/>
</dbReference>
<dbReference type="InterPro" id="IPR050266">
    <property type="entry name" value="AB_hydrolase_sf"/>
</dbReference>
<comment type="caution">
    <text evidence="4">The sequence shown here is derived from an EMBL/GenBank/DDBJ whole genome shotgun (WGS) entry which is preliminary data.</text>
</comment>
<evidence type="ECO:0000259" key="3">
    <source>
        <dbReference type="Pfam" id="PF00561"/>
    </source>
</evidence>
<dbReference type="PANTHER" id="PTHR43798:SF14">
    <property type="entry name" value="SERINE HYDROLASE-LIKE PROTEIN DDB_G0286239"/>
    <property type="match status" value="1"/>
</dbReference>